<keyword evidence="4" id="KW-0808">Transferase</keyword>
<dbReference type="Gene3D" id="3.30.450.40">
    <property type="match status" value="1"/>
</dbReference>
<dbReference type="NCBIfam" id="TIGR00229">
    <property type="entry name" value="sensory_box"/>
    <property type="match status" value="4"/>
</dbReference>
<evidence type="ECO:0000256" key="5">
    <source>
        <dbReference type="ARBA" id="ARBA00022777"/>
    </source>
</evidence>
<dbReference type="InterPro" id="IPR005467">
    <property type="entry name" value="His_kinase_dom"/>
</dbReference>
<keyword evidence="6" id="KW-0175">Coiled coil</keyword>
<reference evidence="11" key="1">
    <citation type="journal article" date="2019" name="Int. J. Syst. Evol. Microbiol.">
        <title>The Global Catalogue of Microorganisms (GCM) 10K type strain sequencing project: providing services to taxonomists for standard genome sequencing and annotation.</title>
        <authorList>
            <consortium name="The Broad Institute Genomics Platform"/>
            <consortium name="The Broad Institute Genome Sequencing Center for Infectious Disease"/>
            <person name="Wu L."/>
            <person name="Ma J."/>
        </authorList>
    </citation>
    <scope>NUCLEOTIDE SEQUENCE [LARGE SCALE GENOMIC DNA]</scope>
    <source>
        <strain evidence="11">KCTC 52490</strain>
    </source>
</reference>
<dbReference type="InterPro" id="IPR013656">
    <property type="entry name" value="PAS_4"/>
</dbReference>
<feature type="domain" description="PAC" evidence="9">
    <location>
        <begin position="799"/>
        <end position="854"/>
    </location>
</feature>
<dbReference type="EMBL" id="JBHUOM010000002">
    <property type="protein sequence ID" value="MFD2933855.1"/>
    <property type="molecule type" value="Genomic_DNA"/>
</dbReference>
<protein>
    <recommendedName>
        <fullName evidence="2">histidine kinase</fullName>
        <ecNumber evidence="2">2.7.13.3</ecNumber>
    </recommendedName>
</protein>
<feature type="coiled-coil region" evidence="6">
    <location>
        <begin position="258"/>
        <end position="288"/>
    </location>
</feature>
<dbReference type="InterPro" id="IPR036890">
    <property type="entry name" value="HATPase_C_sf"/>
</dbReference>
<dbReference type="Pfam" id="PF08448">
    <property type="entry name" value="PAS_4"/>
    <property type="match status" value="1"/>
</dbReference>
<dbReference type="PANTHER" id="PTHR43304">
    <property type="entry name" value="PHYTOCHROME-LIKE PROTEIN CPH1"/>
    <property type="match status" value="1"/>
</dbReference>
<dbReference type="Pfam" id="PF01590">
    <property type="entry name" value="GAF"/>
    <property type="match status" value="1"/>
</dbReference>
<dbReference type="InterPro" id="IPR003018">
    <property type="entry name" value="GAF"/>
</dbReference>
<dbReference type="PRINTS" id="PR00344">
    <property type="entry name" value="BCTRLSENSOR"/>
</dbReference>
<evidence type="ECO:0000256" key="1">
    <source>
        <dbReference type="ARBA" id="ARBA00000085"/>
    </source>
</evidence>
<dbReference type="Pfam" id="PF02518">
    <property type="entry name" value="HATPase_c"/>
    <property type="match status" value="1"/>
</dbReference>
<dbReference type="SMART" id="SM00091">
    <property type="entry name" value="PAS"/>
    <property type="match status" value="5"/>
</dbReference>
<dbReference type="InterPro" id="IPR036097">
    <property type="entry name" value="HisK_dim/P_sf"/>
</dbReference>
<feature type="domain" description="PAC" evidence="9">
    <location>
        <begin position="555"/>
        <end position="607"/>
    </location>
</feature>
<comment type="caution">
    <text evidence="10">The sequence shown here is derived from an EMBL/GenBank/DDBJ whole genome shotgun (WGS) entry which is preliminary data.</text>
</comment>
<dbReference type="Gene3D" id="3.30.565.10">
    <property type="entry name" value="Histidine kinase-like ATPase, C-terminal domain"/>
    <property type="match status" value="1"/>
</dbReference>
<dbReference type="Gene3D" id="2.10.70.100">
    <property type="match status" value="1"/>
</dbReference>
<dbReference type="InterPro" id="IPR052162">
    <property type="entry name" value="Sensor_kinase/Photoreceptor"/>
</dbReference>
<dbReference type="Pfam" id="PF13426">
    <property type="entry name" value="PAS_9"/>
    <property type="match status" value="1"/>
</dbReference>
<sequence>MIFPIEPPFHKDLENIQDIIPLAIVYSQPIIEDGRITDFRFIWANGMAQQMVAFDSLEIQQKTLLTHLSNSSDTSGFERFIQIWETGNSQRFEWCQSIDLQDRWFDTSVCKQKDGLLMTLFDITASKHVAQEAERQTNLLKSIVESSPAALALFQPIRDTKGTVNDFYYALVNPTIAKTLGYSVEQLTNQKILDIFPSAHQQGSINRLIDVLQTRIPQQYEMHYQADGLDLWMQAQLTPVNEGVLLTYLDTTALKQQADLVHQRNKQLREANDALERSNKRLRVLQAIQRSLLDGQWTDNQSELSVLSLVGELVPCERLAVFSFDEHTDLAFAESRLVDGKLELAPGTLLPAHIFRIEPLLSGHPLRLDDLEPALFNLPEEFDPYLIGYRSLLIIPLFSQKHYLGVFMLFARSPSFFTDDYLQIVQEVADQLAIVLQQQRLRKQIRLHTDELEQRVTRRTTEIRQLSAWQQAILEHTDVAILALSPQGLVESVNPALERMLGYKASELIGKKSPYFFDDSAYLSEASQMVIRHLRGAHSTRFNAFAAILQRSGHFQIECTLISAQGKPVFVLLTASSIRTENGTLMGYIAMATDISELKQAETQLREKNQKLAAFFDSSLALHGIANQDGYFIQLNLLWEDVLGYSVEELMARPFIDFVHPDDRAATIREYDQLLHQKTTVAFVNRYRNQNGSYRVIEWRSKLVDQLIICSARDVTQEQQMHRLLRRTNQRLKLATQAAHQGIWQYDFKGDKLSWDKRMYEIHGTPPGEKNRHFHDFLGKLSDEDQAALRKRQANKDLTNFNTGVIRIVWPDETIHYTESHGLIVRDKKGQPSRAVGVAWDVTERVRAELALRESEQRFREIADNVDEIFWIYSTEPMALLYINTAYERVWGPTCASLYKNPASFLDCVVEEDLPVARVFWANLLAGQESQSQYRFQDTQGAVRWISVRTFIMRDGENKPQRLIGIANDVTGQKEKEIVLQQALEREQELNKLKSQFVATASHEFRTPLTTIQSSVDLISLYFEQPTSQTLIQKHLGIIQQQIQNFSGLLSDALTLGKIESGNVAFRPDWVDVLELCQQVIDMHFSQQPDARRVQLVIEGTPYHACLDEKLIGYVLVNLLSNAFKFSEDDPLLRIIFQEDTLIWQVIDQGIGIPAADLAGLFQAFFRARNTSTIQGTGLGLVIARRYVELHRGSLDVESTEGKGTTFTITLPTKINH</sequence>
<feature type="coiled-coil region" evidence="6">
    <location>
        <begin position="591"/>
        <end position="618"/>
    </location>
</feature>
<feature type="domain" description="PAC" evidence="9">
    <location>
        <begin position="930"/>
        <end position="982"/>
    </location>
</feature>
<feature type="domain" description="Histidine kinase" evidence="7">
    <location>
        <begin position="1000"/>
        <end position="1215"/>
    </location>
</feature>
<dbReference type="InterPro" id="IPR001610">
    <property type="entry name" value="PAC"/>
</dbReference>
<dbReference type="Gene3D" id="1.10.287.130">
    <property type="match status" value="1"/>
</dbReference>
<evidence type="ECO:0000259" key="9">
    <source>
        <dbReference type="PROSITE" id="PS50113"/>
    </source>
</evidence>
<dbReference type="RefSeq" id="WP_381498730.1">
    <property type="nucleotide sequence ID" value="NZ_JBHUOM010000002.1"/>
</dbReference>
<evidence type="ECO:0000256" key="2">
    <source>
        <dbReference type="ARBA" id="ARBA00012438"/>
    </source>
</evidence>
<proteinExistence type="predicted"/>
<dbReference type="PROSITE" id="PS50109">
    <property type="entry name" value="HIS_KIN"/>
    <property type="match status" value="1"/>
</dbReference>
<keyword evidence="5" id="KW-0418">Kinase</keyword>
<dbReference type="CDD" id="cd00082">
    <property type="entry name" value="HisKA"/>
    <property type="match status" value="1"/>
</dbReference>
<evidence type="ECO:0000313" key="11">
    <source>
        <dbReference type="Proteomes" id="UP001597512"/>
    </source>
</evidence>
<dbReference type="SUPFAM" id="SSF55781">
    <property type="entry name" value="GAF domain-like"/>
    <property type="match status" value="1"/>
</dbReference>
<dbReference type="InterPro" id="IPR013655">
    <property type="entry name" value="PAS_fold_3"/>
</dbReference>
<dbReference type="InterPro" id="IPR003661">
    <property type="entry name" value="HisK_dim/P_dom"/>
</dbReference>
<dbReference type="SUPFAM" id="SSF55785">
    <property type="entry name" value="PYP-like sensor domain (PAS domain)"/>
    <property type="match status" value="5"/>
</dbReference>
<dbReference type="Gene3D" id="3.30.450.20">
    <property type="entry name" value="PAS domain"/>
    <property type="match status" value="6"/>
</dbReference>
<evidence type="ECO:0000256" key="4">
    <source>
        <dbReference type="ARBA" id="ARBA00022679"/>
    </source>
</evidence>
<dbReference type="SMART" id="SM00387">
    <property type="entry name" value="HATPase_c"/>
    <property type="match status" value="1"/>
</dbReference>
<dbReference type="SMART" id="SM00086">
    <property type="entry name" value="PAC"/>
    <property type="match status" value="4"/>
</dbReference>
<dbReference type="EC" id="2.7.13.3" evidence="2"/>
<dbReference type="SMART" id="SM00388">
    <property type="entry name" value="HisKA"/>
    <property type="match status" value="1"/>
</dbReference>
<dbReference type="PANTHER" id="PTHR43304:SF1">
    <property type="entry name" value="PAC DOMAIN-CONTAINING PROTEIN"/>
    <property type="match status" value="1"/>
</dbReference>
<feature type="domain" description="PAS" evidence="8">
    <location>
        <begin position="608"/>
        <end position="678"/>
    </location>
</feature>
<evidence type="ECO:0000313" key="10">
    <source>
        <dbReference type="EMBL" id="MFD2933855.1"/>
    </source>
</evidence>
<evidence type="ECO:0000256" key="6">
    <source>
        <dbReference type="SAM" id="Coils"/>
    </source>
</evidence>
<dbReference type="CDD" id="cd00130">
    <property type="entry name" value="PAS"/>
    <property type="match status" value="4"/>
</dbReference>
<dbReference type="InterPro" id="IPR035965">
    <property type="entry name" value="PAS-like_dom_sf"/>
</dbReference>
<dbReference type="PROSITE" id="PS50113">
    <property type="entry name" value="PAC"/>
    <property type="match status" value="3"/>
</dbReference>
<accession>A0ABW6AEP3</accession>
<dbReference type="Pfam" id="PF08447">
    <property type="entry name" value="PAS_3"/>
    <property type="match status" value="3"/>
</dbReference>
<dbReference type="SMART" id="SM00065">
    <property type="entry name" value="GAF"/>
    <property type="match status" value="1"/>
</dbReference>
<dbReference type="PROSITE" id="PS50112">
    <property type="entry name" value="PAS"/>
    <property type="match status" value="2"/>
</dbReference>
<dbReference type="InterPro" id="IPR003594">
    <property type="entry name" value="HATPase_dom"/>
</dbReference>
<keyword evidence="11" id="KW-1185">Reference proteome</keyword>
<dbReference type="InterPro" id="IPR029016">
    <property type="entry name" value="GAF-like_dom_sf"/>
</dbReference>
<comment type="catalytic activity">
    <reaction evidence="1">
        <text>ATP + protein L-histidine = ADP + protein N-phospho-L-histidine.</text>
        <dbReference type="EC" id="2.7.13.3"/>
    </reaction>
</comment>
<gene>
    <name evidence="10" type="ORF">ACFS25_08690</name>
</gene>
<organism evidence="10 11">
    <name type="scientific">Spirosoma flavum</name>
    <dbReference type="NCBI Taxonomy" id="2048557"/>
    <lineage>
        <taxon>Bacteria</taxon>
        <taxon>Pseudomonadati</taxon>
        <taxon>Bacteroidota</taxon>
        <taxon>Cytophagia</taxon>
        <taxon>Cytophagales</taxon>
        <taxon>Cytophagaceae</taxon>
        <taxon>Spirosoma</taxon>
    </lineage>
</organism>
<dbReference type="Pfam" id="PF00512">
    <property type="entry name" value="HisKA"/>
    <property type="match status" value="1"/>
</dbReference>
<dbReference type="SUPFAM" id="SSF55874">
    <property type="entry name" value="ATPase domain of HSP90 chaperone/DNA topoisomerase II/histidine kinase"/>
    <property type="match status" value="1"/>
</dbReference>
<evidence type="ECO:0000259" key="8">
    <source>
        <dbReference type="PROSITE" id="PS50112"/>
    </source>
</evidence>
<dbReference type="InterPro" id="IPR004358">
    <property type="entry name" value="Sig_transdc_His_kin-like_C"/>
</dbReference>
<dbReference type="InterPro" id="IPR000014">
    <property type="entry name" value="PAS"/>
</dbReference>
<evidence type="ECO:0000259" key="7">
    <source>
        <dbReference type="PROSITE" id="PS50109"/>
    </source>
</evidence>
<evidence type="ECO:0000256" key="3">
    <source>
        <dbReference type="ARBA" id="ARBA00022553"/>
    </source>
</evidence>
<dbReference type="InterPro" id="IPR000700">
    <property type="entry name" value="PAS-assoc_C"/>
</dbReference>
<dbReference type="Proteomes" id="UP001597512">
    <property type="component" value="Unassembled WGS sequence"/>
</dbReference>
<feature type="domain" description="PAS" evidence="8">
    <location>
        <begin position="473"/>
        <end position="511"/>
    </location>
</feature>
<dbReference type="SUPFAM" id="SSF47384">
    <property type="entry name" value="Homodimeric domain of signal transducing histidine kinase"/>
    <property type="match status" value="1"/>
</dbReference>
<keyword evidence="3" id="KW-0597">Phosphoprotein</keyword>
<name>A0ABW6AEP3_9BACT</name>